<evidence type="ECO:0000313" key="1">
    <source>
        <dbReference type="EMBL" id="QVL31737.1"/>
    </source>
</evidence>
<gene>
    <name evidence="1" type="ORF">KIH39_23315</name>
</gene>
<sequence length="203" mass="23211">MTTEFSQSQAADIEKNRLAYLRGRKPLFLLPLPGSTQTRLRALKLFAQGRLEAGLELLDEANGSGDSFEGTVDGREVQGWRDEDDFLGDILEVVVADKLHWLPFVQIESLRLAEQGQLQSLYLPVEIRLINQEQVSGWLPIRYVQSETHPEKEIQAAEEVDLYSDEAGCTRCLGLRHWLIGLDAFTPWEFRQLERRSERIGLM</sequence>
<dbReference type="RefSeq" id="WP_213495922.1">
    <property type="nucleotide sequence ID" value="NZ_CP074694.1"/>
</dbReference>
<dbReference type="Pfam" id="PF07024">
    <property type="entry name" value="ImpE"/>
    <property type="match status" value="1"/>
</dbReference>
<organism evidence="1 2">
    <name type="scientific">Telmatocola sphagniphila</name>
    <dbReference type="NCBI Taxonomy" id="1123043"/>
    <lineage>
        <taxon>Bacteria</taxon>
        <taxon>Pseudomonadati</taxon>
        <taxon>Planctomycetota</taxon>
        <taxon>Planctomycetia</taxon>
        <taxon>Gemmatales</taxon>
        <taxon>Gemmataceae</taxon>
    </lineage>
</organism>
<dbReference type="InterPro" id="IPR009211">
    <property type="entry name" value="TagJ"/>
</dbReference>
<proteinExistence type="predicted"/>
<dbReference type="KEGG" id="tsph:KIH39_23315"/>
<dbReference type="EMBL" id="CP074694">
    <property type="protein sequence ID" value="QVL31737.1"/>
    <property type="molecule type" value="Genomic_DNA"/>
</dbReference>
<accession>A0A8E6B4G2</accession>
<dbReference type="Proteomes" id="UP000676194">
    <property type="component" value="Chromosome"/>
</dbReference>
<name>A0A8E6B4G2_9BACT</name>
<dbReference type="SUPFAM" id="SSF144059">
    <property type="entry name" value="ImpE-like"/>
    <property type="match status" value="1"/>
</dbReference>
<dbReference type="AlphaFoldDB" id="A0A8E6B4G2"/>
<reference evidence="1" key="1">
    <citation type="submission" date="2021-05" db="EMBL/GenBank/DDBJ databases">
        <title>Complete genome sequence of the cellulolytic planctomycete Telmatocola sphagniphila SP2T and characterization of the first cellulase from planctomycetes.</title>
        <authorList>
            <person name="Rakitin A.L."/>
            <person name="Beletsky A.V."/>
            <person name="Naumoff D.G."/>
            <person name="Kulichevskaya I.S."/>
            <person name="Mardanov A.V."/>
            <person name="Ravin N.V."/>
            <person name="Dedysh S.N."/>
        </authorList>
    </citation>
    <scope>NUCLEOTIDE SEQUENCE</scope>
    <source>
        <strain evidence="1">SP2T</strain>
    </source>
</reference>
<evidence type="ECO:0000313" key="2">
    <source>
        <dbReference type="Proteomes" id="UP000676194"/>
    </source>
</evidence>
<protein>
    <submittedName>
        <fullName evidence="1">Uncharacterized protein</fullName>
    </submittedName>
</protein>
<keyword evidence="2" id="KW-1185">Reference proteome</keyword>